<dbReference type="Proteomes" id="UP001172457">
    <property type="component" value="Chromosome 8"/>
</dbReference>
<sequence length="100" mass="11429">MSEEIIGIGSETRPPVLVMGEYQQWKRHMIHFLDLLDENLMKSIREGPIRPTVTVAAVPRVGFLWDPSGQSDTRIIMDLKKPSWSSQVWAHSCKHDTSDI</sequence>
<name>A0AA38SM83_9ASTR</name>
<evidence type="ECO:0008006" key="3">
    <source>
        <dbReference type="Google" id="ProtNLM"/>
    </source>
</evidence>
<dbReference type="EMBL" id="JARYMX010000008">
    <property type="protein sequence ID" value="KAJ9538486.1"/>
    <property type="molecule type" value="Genomic_DNA"/>
</dbReference>
<dbReference type="AlphaFoldDB" id="A0AA38SM83"/>
<evidence type="ECO:0000313" key="2">
    <source>
        <dbReference type="Proteomes" id="UP001172457"/>
    </source>
</evidence>
<gene>
    <name evidence="1" type="ORF">OSB04_031219</name>
</gene>
<keyword evidence="2" id="KW-1185">Reference proteome</keyword>
<accession>A0AA38SM83</accession>
<proteinExistence type="predicted"/>
<organism evidence="1 2">
    <name type="scientific">Centaurea solstitialis</name>
    <name type="common">yellow star-thistle</name>
    <dbReference type="NCBI Taxonomy" id="347529"/>
    <lineage>
        <taxon>Eukaryota</taxon>
        <taxon>Viridiplantae</taxon>
        <taxon>Streptophyta</taxon>
        <taxon>Embryophyta</taxon>
        <taxon>Tracheophyta</taxon>
        <taxon>Spermatophyta</taxon>
        <taxon>Magnoliopsida</taxon>
        <taxon>eudicotyledons</taxon>
        <taxon>Gunneridae</taxon>
        <taxon>Pentapetalae</taxon>
        <taxon>asterids</taxon>
        <taxon>campanulids</taxon>
        <taxon>Asterales</taxon>
        <taxon>Asteraceae</taxon>
        <taxon>Carduoideae</taxon>
        <taxon>Cardueae</taxon>
        <taxon>Centaureinae</taxon>
        <taxon>Centaurea</taxon>
    </lineage>
</organism>
<protein>
    <recommendedName>
        <fullName evidence="3">Gag-pol polyprotein</fullName>
    </recommendedName>
</protein>
<reference evidence="1" key="1">
    <citation type="submission" date="2023-03" db="EMBL/GenBank/DDBJ databases">
        <title>Chromosome-scale reference genome and RAD-based genetic map of yellow starthistle (Centaurea solstitialis) reveal putative structural variation and QTLs associated with invader traits.</title>
        <authorList>
            <person name="Reatini B."/>
            <person name="Cang F.A."/>
            <person name="Jiang Q."/>
            <person name="Mckibben M.T.W."/>
            <person name="Barker M.S."/>
            <person name="Rieseberg L.H."/>
            <person name="Dlugosch K.M."/>
        </authorList>
    </citation>
    <scope>NUCLEOTIDE SEQUENCE</scope>
    <source>
        <strain evidence="1">CAN-66</strain>
        <tissue evidence="1">Leaf</tissue>
    </source>
</reference>
<evidence type="ECO:0000313" key="1">
    <source>
        <dbReference type="EMBL" id="KAJ9538486.1"/>
    </source>
</evidence>
<comment type="caution">
    <text evidence="1">The sequence shown here is derived from an EMBL/GenBank/DDBJ whole genome shotgun (WGS) entry which is preliminary data.</text>
</comment>